<evidence type="ECO:0000313" key="1">
    <source>
        <dbReference type="EMBL" id="MFD0986986.1"/>
    </source>
</evidence>
<dbReference type="Gene3D" id="2.10.70.10">
    <property type="entry name" value="Complement Module, domain 1"/>
    <property type="match status" value="1"/>
</dbReference>
<reference evidence="2" key="1">
    <citation type="journal article" date="2019" name="Int. J. Syst. Evol. Microbiol.">
        <title>The Global Catalogue of Microorganisms (GCM) 10K type strain sequencing project: providing services to taxonomists for standard genome sequencing and annotation.</title>
        <authorList>
            <consortium name="The Broad Institute Genomics Platform"/>
            <consortium name="The Broad Institute Genome Sequencing Center for Infectious Disease"/>
            <person name="Wu L."/>
            <person name="Ma J."/>
        </authorList>
    </citation>
    <scope>NUCLEOTIDE SEQUENCE [LARGE SCALE GENOMIC DNA]</scope>
    <source>
        <strain evidence="2">CCUG 61697</strain>
    </source>
</reference>
<gene>
    <name evidence="1" type="primary">hemP</name>
    <name evidence="1" type="ORF">ACFQ2F_07720</name>
</gene>
<evidence type="ECO:0000313" key="2">
    <source>
        <dbReference type="Proteomes" id="UP001597102"/>
    </source>
</evidence>
<accession>A0ABW3J9M9</accession>
<comment type="caution">
    <text evidence="1">The sequence shown here is derived from an EMBL/GenBank/DDBJ whole genome shotgun (WGS) entry which is preliminary data.</text>
</comment>
<organism evidence="1 2">
    <name type="scientific">Methyloligella solikamskensis</name>
    <dbReference type="NCBI Taxonomy" id="1177756"/>
    <lineage>
        <taxon>Bacteria</taxon>
        <taxon>Pseudomonadati</taxon>
        <taxon>Pseudomonadota</taxon>
        <taxon>Alphaproteobacteria</taxon>
        <taxon>Hyphomicrobiales</taxon>
        <taxon>Hyphomicrobiaceae</taxon>
        <taxon>Methyloligella</taxon>
    </lineage>
</organism>
<name>A0ABW3J9M9_9HYPH</name>
<sequence>MTAQEVVQGSAAPVRWPIAEILKGGRVAIIEHAGEEYRLRLTANDKLILTK</sequence>
<dbReference type="InterPro" id="IPR019600">
    <property type="entry name" value="Hemin_uptake_protein_HemP"/>
</dbReference>
<proteinExistence type="predicted"/>
<dbReference type="EMBL" id="JBHTJO010000001">
    <property type="protein sequence ID" value="MFD0986986.1"/>
    <property type="molecule type" value="Genomic_DNA"/>
</dbReference>
<dbReference type="Pfam" id="PF10636">
    <property type="entry name" value="hemP"/>
    <property type="match status" value="1"/>
</dbReference>
<keyword evidence="2" id="KW-1185">Reference proteome</keyword>
<dbReference type="RefSeq" id="WP_379088131.1">
    <property type="nucleotide sequence ID" value="NZ_JBHTJO010000001.1"/>
</dbReference>
<dbReference type="Proteomes" id="UP001597102">
    <property type="component" value="Unassembled WGS sequence"/>
</dbReference>
<protein>
    <submittedName>
        <fullName evidence="1">Hemin uptake protein HemP</fullName>
    </submittedName>
</protein>